<evidence type="ECO:0000256" key="3">
    <source>
        <dbReference type="ARBA" id="ARBA00022679"/>
    </source>
</evidence>
<dbReference type="GO" id="GO:0008483">
    <property type="term" value="F:transaminase activity"/>
    <property type="evidence" value="ECO:0007669"/>
    <property type="project" value="UniProtKB-KW"/>
</dbReference>
<evidence type="ECO:0000259" key="5">
    <source>
        <dbReference type="PROSITE" id="PS51186"/>
    </source>
</evidence>
<accession>A0A1C0Y706</accession>
<keyword evidence="7" id="KW-1185">Reference proteome</keyword>
<dbReference type="InterPro" id="IPR015424">
    <property type="entry name" value="PyrdxlP-dep_Trfase"/>
</dbReference>
<dbReference type="Gene3D" id="3.40.640.10">
    <property type="entry name" value="Type I PLP-dependent aspartate aminotransferase-like (Major domain)"/>
    <property type="match status" value="1"/>
</dbReference>
<evidence type="ECO:0000313" key="7">
    <source>
        <dbReference type="Proteomes" id="UP000093199"/>
    </source>
</evidence>
<dbReference type="OrthoDB" id="389074at2"/>
<dbReference type="RefSeq" id="WP_066547718.1">
    <property type="nucleotide sequence ID" value="NZ_MASJ01000039.1"/>
</dbReference>
<dbReference type="PANTHER" id="PTHR42778:SF1">
    <property type="entry name" value="2-AMINOETHYLPHOSPHONATE--PYRUVATE TRANSAMINASE"/>
    <property type="match status" value="1"/>
</dbReference>
<reference evidence="6 7" key="1">
    <citation type="submission" date="2016-07" db="EMBL/GenBank/DDBJ databases">
        <title>Caryophanon tenue genome sequencing.</title>
        <authorList>
            <person name="Verma A."/>
            <person name="Pal Y."/>
            <person name="Krishnamurthi S."/>
        </authorList>
    </citation>
    <scope>NUCLEOTIDE SEQUENCE [LARGE SCALE GENOMIC DNA]</scope>
    <source>
        <strain evidence="6 7">DSM 14152</strain>
    </source>
</reference>
<dbReference type="STRING" id="33978.A6M13_05955"/>
<keyword evidence="2" id="KW-0032">Aminotransferase</keyword>
<evidence type="ECO:0000256" key="2">
    <source>
        <dbReference type="ARBA" id="ARBA00022576"/>
    </source>
</evidence>
<keyword evidence="3" id="KW-0808">Transferase</keyword>
<dbReference type="Proteomes" id="UP000093199">
    <property type="component" value="Unassembled WGS sequence"/>
</dbReference>
<sequence>MYHCKIATTAQEFEEIARLNYETFVEEIPQHPPNHERKLVDKFHEDNTYIVIYKQATLIGMLAFRDKRPFSIDGKIGEVETYLPEHLCTKMCEVRLLAIRAQYRRGRVFLRLAQALYAYVLGQGYSACVISGITTQKGLYRQIGFEQFAERVGTAGAMYIPMVLTNERGQQFYEQFQQKNLIFFPGPVQQMKPLQYTHISHRSATFEELKARVYEKLCTLADAENVALLQGSGTLANDVMLQQLVNQYGQTKGLICVNGEFGERLVKQAQALQLQFDVYEEPLGTPFQKELLQQQLQQAAWCVVVHGETSSGMCNELAPFIEWRQKTGRTLAVDCISTFGALPFSLKGVDIATATSGKALGALAGMNFIFYKQAKPGGARYSDLTQYAERTPFTLPAYLLHNVWTALEAYPQRYTLLEERLQTLLTLPLQWLTAAPYATAVSFYTSANFVRDARLNGFELHADSDYLQRLQMAQMSVIQPQFEADIRAFSEWLHVYPSNPS</sequence>
<evidence type="ECO:0000313" key="6">
    <source>
        <dbReference type="EMBL" id="OCS82942.1"/>
    </source>
</evidence>
<dbReference type="PROSITE" id="PS51186">
    <property type="entry name" value="GNAT"/>
    <property type="match status" value="1"/>
</dbReference>
<dbReference type="EMBL" id="MASJ01000039">
    <property type="protein sequence ID" value="OCS82942.1"/>
    <property type="molecule type" value="Genomic_DNA"/>
</dbReference>
<keyword evidence="4" id="KW-0663">Pyridoxal phosphate</keyword>
<protein>
    <recommendedName>
        <fullName evidence="5">N-acetyltransferase domain-containing protein</fullName>
    </recommendedName>
</protein>
<organism evidence="6 7">
    <name type="scientific">Caryophanon tenue</name>
    <dbReference type="NCBI Taxonomy" id="33978"/>
    <lineage>
        <taxon>Bacteria</taxon>
        <taxon>Bacillati</taxon>
        <taxon>Bacillota</taxon>
        <taxon>Bacilli</taxon>
        <taxon>Bacillales</taxon>
        <taxon>Caryophanaceae</taxon>
        <taxon>Caryophanon</taxon>
    </lineage>
</organism>
<proteinExistence type="predicted"/>
<dbReference type="Gene3D" id="3.40.630.30">
    <property type="match status" value="1"/>
</dbReference>
<feature type="domain" description="N-acetyltransferase" evidence="5">
    <location>
        <begin position="2"/>
        <end position="163"/>
    </location>
</feature>
<dbReference type="Pfam" id="PF13444">
    <property type="entry name" value="Acetyltransf_5"/>
    <property type="match status" value="1"/>
</dbReference>
<evidence type="ECO:0000256" key="4">
    <source>
        <dbReference type="ARBA" id="ARBA00022898"/>
    </source>
</evidence>
<dbReference type="PANTHER" id="PTHR42778">
    <property type="entry name" value="2-AMINOETHYLPHOSPHONATE--PYRUVATE TRANSAMINASE"/>
    <property type="match status" value="1"/>
</dbReference>
<gene>
    <name evidence="6" type="ORF">A6M13_05955</name>
</gene>
<dbReference type="InterPro" id="IPR016181">
    <property type="entry name" value="Acyl_CoA_acyltransferase"/>
</dbReference>
<dbReference type="GO" id="GO:0016747">
    <property type="term" value="F:acyltransferase activity, transferring groups other than amino-acyl groups"/>
    <property type="evidence" value="ECO:0007669"/>
    <property type="project" value="InterPro"/>
</dbReference>
<dbReference type="SUPFAM" id="SSF53383">
    <property type="entry name" value="PLP-dependent transferases"/>
    <property type="match status" value="1"/>
</dbReference>
<dbReference type="AlphaFoldDB" id="A0A1C0Y706"/>
<comment type="cofactor">
    <cofactor evidence="1">
        <name>pyridoxal 5'-phosphate</name>
        <dbReference type="ChEBI" id="CHEBI:597326"/>
    </cofactor>
</comment>
<comment type="caution">
    <text evidence="6">The sequence shown here is derived from an EMBL/GenBank/DDBJ whole genome shotgun (WGS) entry which is preliminary data.</text>
</comment>
<dbReference type="InterPro" id="IPR000182">
    <property type="entry name" value="GNAT_dom"/>
</dbReference>
<evidence type="ECO:0000256" key="1">
    <source>
        <dbReference type="ARBA" id="ARBA00001933"/>
    </source>
</evidence>
<name>A0A1C0Y706_9BACL</name>
<dbReference type="InterPro" id="IPR015421">
    <property type="entry name" value="PyrdxlP-dep_Trfase_major"/>
</dbReference>
<dbReference type="SUPFAM" id="SSF55729">
    <property type="entry name" value="Acyl-CoA N-acyltransferases (Nat)"/>
    <property type="match status" value="1"/>
</dbReference>